<evidence type="ECO:0000256" key="5">
    <source>
        <dbReference type="ARBA" id="ARBA00022884"/>
    </source>
</evidence>
<dbReference type="SMART" id="SM00025">
    <property type="entry name" value="Pumilio"/>
    <property type="match status" value="4"/>
</dbReference>
<dbReference type="AlphaFoldDB" id="A0A8X7S3I7"/>
<comment type="caution">
    <text evidence="8">The sequence shown here is derived from an EMBL/GenBank/DDBJ whole genome shotgun (WGS) entry which is preliminary data.</text>
</comment>
<dbReference type="PANTHER" id="PTHR12537">
    <property type="entry name" value="RNA BINDING PROTEIN PUMILIO-RELATED"/>
    <property type="match status" value="1"/>
</dbReference>
<accession>A0A8X7S3I7</accession>
<feature type="domain" description="PUM-HD" evidence="7">
    <location>
        <begin position="1"/>
        <end position="280"/>
    </location>
</feature>
<dbReference type="SUPFAM" id="SSF48371">
    <property type="entry name" value="ARM repeat"/>
    <property type="match status" value="1"/>
</dbReference>
<dbReference type="PROSITE" id="PS50303">
    <property type="entry name" value="PUM_HD"/>
    <property type="match status" value="1"/>
</dbReference>
<evidence type="ECO:0000313" key="8">
    <source>
        <dbReference type="EMBL" id="KAG2299764.1"/>
    </source>
</evidence>
<dbReference type="EMBL" id="JAAMPC010000008">
    <property type="protein sequence ID" value="KAG2299764.1"/>
    <property type="molecule type" value="Genomic_DNA"/>
</dbReference>
<dbReference type="InterPro" id="IPR033133">
    <property type="entry name" value="PUM-HD"/>
</dbReference>
<feature type="repeat" description="Pumilio" evidence="6">
    <location>
        <begin position="180"/>
        <end position="218"/>
    </location>
</feature>
<keyword evidence="9" id="KW-1185">Reference proteome</keyword>
<evidence type="ECO:0000259" key="7">
    <source>
        <dbReference type="PROSITE" id="PS50303"/>
    </source>
</evidence>
<dbReference type="Gene3D" id="1.25.10.10">
    <property type="entry name" value="Leucine-rich Repeat Variant"/>
    <property type="match status" value="1"/>
</dbReference>
<keyword evidence="4" id="KW-0810">Translation regulation</keyword>
<name>A0A8X7S3I7_BRACI</name>
<dbReference type="GO" id="GO:0003729">
    <property type="term" value="F:mRNA binding"/>
    <property type="evidence" value="ECO:0007669"/>
    <property type="project" value="TreeGrafter"/>
</dbReference>
<proteinExistence type="predicted"/>
<dbReference type="GO" id="GO:0006417">
    <property type="term" value="P:regulation of translation"/>
    <property type="evidence" value="ECO:0007669"/>
    <property type="project" value="UniProtKB-KW"/>
</dbReference>
<organism evidence="8 9">
    <name type="scientific">Brassica carinata</name>
    <name type="common">Ethiopian mustard</name>
    <name type="synonym">Abyssinian cabbage</name>
    <dbReference type="NCBI Taxonomy" id="52824"/>
    <lineage>
        <taxon>Eukaryota</taxon>
        <taxon>Viridiplantae</taxon>
        <taxon>Streptophyta</taxon>
        <taxon>Embryophyta</taxon>
        <taxon>Tracheophyta</taxon>
        <taxon>Spermatophyta</taxon>
        <taxon>Magnoliopsida</taxon>
        <taxon>eudicotyledons</taxon>
        <taxon>Gunneridae</taxon>
        <taxon>Pentapetalae</taxon>
        <taxon>rosids</taxon>
        <taxon>malvids</taxon>
        <taxon>Brassicales</taxon>
        <taxon>Brassicaceae</taxon>
        <taxon>Brassiceae</taxon>
        <taxon>Brassica</taxon>
    </lineage>
</organism>
<evidence type="ECO:0000313" key="9">
    <source>
        <dbReference type="Proteomes" id="UP000886595"/>
    </source>
</evidence>
<dbReference type="PROSITE" id="PS50302">
    <property type="entry name" value="PUM"/>
    <property type="match status" value="1"/>
</dbReference>
<dbReference type="GO" id="GO:0005737">
    <property type="term" value="C:cytoplasm"/>
    <property type="evidence" value="ECO:0007669"/>
    <property type="project" value="UniProtKB-SubCell"/>
</dbReference>
<dbReference type="InterPro" id="IPR016024">
    <property type="entry name" value="ARM-type_fold"/>
</dbReference>
<evidence type="ECO:0000256" key="3">
    <source>
        <dbReference type="ARBA" id="ARBA00022737"/>
    </source>
</evidence>
<keyword evidence="5" id="KW-0694">RNA-binding</keyword>
<keyword evidence="3" id="KW-0677">Repeat</keyword>
<evidence type="ECO:0000256" key="6">
    <source>
        <dbReference type="PROSITE-ProRule" id="PRU00317"/>
    </source>
</evidence>
<keyword evidence="2" id="KW-0963">Cytoplasm</keyword>
<evidence type="ECO:0000256" key="1">
    <source>
        <dbReference type="ARBA" id="ARBA00004496"/>
    </source>
</evidence>
<evidence type="ECO:0000256" key="4">
    <source>
        <dbReference type="ARBA" id="ARBA00022845"/>
    </source>
</evidence>
<evidence type="ECO:0000256" key="2">
    <source>
        <dbReference type="ARBA" id="ARBA00022490"/>
    </source>
</evidence>
<dbReference type="PANTHER" id="PTHR12537:SF146">
    <property type="entry name" value="PUM-HD DOMAIN-CONTAINING PROTEIN"/>
    <property type="match status" value="1"/>
</dbReference>
<reference evidence="8 9" key="1">
    <citation type="submission" date="2020-02" db="EMBL/GenBank/DDBJ databases">
        <authorList>
            <person name="Ma Q."/>
            <person name="Huang Y."/>
            <person name="Song X."/>
            <person name="Pei D."/>
        </authorList>
    </citation>
    <scope>NUCLEOTIDE SEQUENCE [LARGE SCALE GENOMIC DNA]</scope>
    <source>
        <strain evidence="8">Sxm20200214</strain>
        <tissue evidence="8">Leaf</tissue>
    </source>
</reference>
<dbReference type="InterPro" id="IPR001313">
    <property type="entry name" value="Pumilio_RNA-bd_rpt"/>
</dbReference>
<dbReference type="OrthoDB" id="668540at2759"/>
<dbReference type="InterPro" id="IPR011989">
    <property type="entry name" value="ARM-like"/>
</dbReference>
<sequence>MTISEDEDDALFQEVISKLNGSDLQRMAALLTSNSDDRYFLEIARNKNGSIRLQKLLGKSDEADVFFAAAILRHFCYVMTDEHASHVATQGMRVISSFAKRMAMRDHIVHHAVLLACDRHGSVALNAIIRDVSFLYCSTALVGAVASNALLLSNDAYGSIVVQHVLKYFSLHSAYNIGVNLRGHYVELSFTESGRYIVGKLLERDAETEVLVMEELLECEGDELARLATSVYGHFVVETALKVTRVHLFRGLVNKLKSFLPLLRSSLHGRTVAEILESVR</sequence>
<dbReference type="Pfam" id="PF00806">
    <property type="entry name" value="PUF"/>
    <property type="match status" value="3"/>
</dbReference>
<gene>
    <name evidence="8" type="ORF">Bca52824_036236</name>
</gene>
<dbReference type="Proteomes" id="UP000886595">
    <property type="component" value="Unassembled WGS sequence"/>
</dbReference>
<comment type="subcellular location">
    <subcellularLocation>
        <location evidence="1">Cytoplasm</location>
    </subcellularLocation>
</comment>
<protein>
    <recommendedName>
        <fullName evidence="7">PUM-HD domain-containing protein</fullName>
    </recommendedName>
</protein>